<evidence type="ECO:0008006" key="4">
    <source>
        <dbReference type="Google" id="ProtNLM"/>
    </source>
</evidence>
<reference evidence="3" key="2">
    <citation type="submission" date="2020-03" db="EMBL/GenBank/DDBJ databases">
        <title>Complete Genome Sequences of Extremely Thermoacidophilic, Metal-Mobilizing Type-Strain Members of the Archaeal Family Sulfolobaceae: Acidianus brierleyi DSM-1651T, Acidianus sulfidivorans DSM-18786T, Metallosphaera hakonensis DSM-7519T, and Metallosphaera prunae DSM-10039T.</title>
        <authorList>
            <person name="Counts J.A."/>
            <person name="Kelly R.M."/>
        </authorList>
    </citation>
    <scope>NUCLEOTIDE SEQUENCE [LARGE SCALE GENOMIC DNA]</scope>
    <source>
        <strain evidence="3">HO1-1</strain>
    </source>
</reference>
<dbReference type="Proteomes" id="UP000247586">
    <property type="component" value="Chromosome"/>
</dbReference>
<dbReference type="STRING" id="1293036.GCA_001315825_01812"/>
<evidence type="ECO:0000256" key="1">
    <source>
        <dbReference type="SAM" id="Phobius"/>
    </source>
</evidence>
<evidence type="ECO:0000313" key="2">
    <source>
        <dbReference type="EMBL" id="AWR98940.1"/>
    </source>
</evidence>
<keyword evidence="1" id="KW-0472">Membrane</keyword>
<organism evidence="2 3">
    <name type="scientific">Metallosphaera hakonensis JCM 8857 = DSM 7519</name>
    <dbReference type="NCBI Taxonomy" id="1293036"/>
    <lineage>
        <taxon>Archaea</taxon>
        <taxon>Thermoproteota</taxon>
        <taxon>Thermoprotei</taxon>
        <taxon>Sulfolobales</taxon>
        <taxon>Sulfolobaceae</taxon>
        <taxon>Metallosphaera</taxon>
    </lineage>
</organism>
<sequence>MPHILIGILIFILSLFISWIIASVPVWLSAKLFSSKASLGKALIATFVGLLIFLILDRLISPFSHLIALLVGFVGILWIFKIVFDVGWLKSLGIAIVSLVIVIIILTILTALGLSLALL</sequence>
<keyword evidence="3" id="KW-1185">Reference proteome</keyword>
<keyword evidence="1" id="KW-1133">Transmembrane helix</keyword>
<dbReference type="AlphaFoldDB" id="A0A2U9ISB7"/>
<dbReference type="RefSeq" id="WP_110368927.1">
    <property type="nucleotide sequence ID" value="NZ_CP029287.2"/>
</dbReference>
<keyword evidence="1" id="KW-0812">Transmembrane</keyword>
<evidence type="ECO:0000313" key="3">
    <source>
        <dbReference type="Proteomes" id="UP000247586"/>
    </source>
</evidence>
<protein>
    <recommendedName>
        <fullName evidence="4">Phage holin family protein</fullName>
    </recommendedName>
</protein>
<accession>A0A2U9ISB7</accession>
<feature type="transmembrane region" description="Helical" evidence="1">
    <location>
        <begin position="39"/>
        <end position="56"/>
    </location>
</feature>
<reference evidence="2 3" key="1">
    <citation type="submission" date="2018-05" db="EMBL/GenBank/DDBJ databases">
        <title>Complete Genome Sequences of Extremely Thermoacidophilic, Metal-Mobilizing Type-Strain Members of the Archaeal Family Sulfolobaceae: Acidianus brierleyi DSM-1651T, Acidianus sulfidivorans DSM-18786T, Metallosphaera hakonensis DSM-7519T, and Metallosphaera prunae DSM-10039T.</title>
        <authorList>
            <person name="Counts J.A."/>
            <person name="Kelly R.M."/>
        </authorList>
    </citation>
    <scope>NUCLEOTIDE SEQUENCE [LARGE SCALE GENOMIC DNA]</scope>
    <source>
        <strain evidence="2 3">HO1-1</strain>
    </source>
</reference>
<dbReference type="GeneID" id="36834409"/>
<dbReference type="EMBL" id="CP029287">
    <property type="protein sequence ID" value="AWR98940.1"/>
    <property type="molecule type" value="Genomic_DNA"/>
</dbReference>
<proteinExistence type="predicted"/>
<feature type="transmembrane region" description="Helical" evidence="1">
    <location>
        <begin position="6"/>
        <end position="27"/>
    </location>
</feature>
<name>A0A2U9ISB7_9CREN</name>
<feature type="transmembrane region" description="Helical" evidence="1">
    <location>
        <begin position="92"/>
        <end position="118"/>
    </location>
</feature>
<feature type="transmembrane region" description="Helical" evidence="1">
    <location>
        <begin position="62"/>
        <end position="80"/>
    </location>
</feature>
<reference evidence="3" key="3">
    <citation type="submission" date="2020-03" db="EMBL/GenBank/DDBJ databases">
        <title>Sequencing and Assembly of Multiple Reported Metal-Biooxidizing Members of the Extremely Thermoacidophilic Archaeal Family Sulfolobaceae.</title>
        <authorList>
            <person name="Counts J.A."/>
            <person name="Kelly R.M."/>
        </authorList>
    </citation>
    <scope>NUCLEOTIDE SEQUENCE [LARGE SCALE GENOMIC DNA]</scope>
    <source>
        <strain evidence="3">HO1-1</strain>
    </source>
</reference>
<dbReference type="KEGG" id="mhk:DFR87_03665"/>
<dbReference type="OrthoDB" id="57468at2157"/>
<gene>
    <name evidence="2" type="ORF">DFR87_03665</name>
</gene>